<keyword evidence="4" id="KW-1185">Reference proteome</keyword>
<dbReference type="RefSeq" id="WP_247810364.1">
    <property type="nucleotide sequence ID" value="NZ_CP095855.1"/>
</dbReference>
<feature type="transmembrane region" description="Helical" evidence="1">
    <location>
        <begin position="12"/>
        <end position="31"/>
    </location>
</feature>
<keyword evidence="1" id="KW-1133">Transmembrane helix</keyword>
<evidence type="ECO:0000259" key="2">
    <source>
        <dbReference type="Pfam" id="PF12508"/>
    </source>
</evidence>
<feature type="domain" description="Conjugative transposon TraM C-terminal" evidence="2">
    <location>
        <begin position="270"/>
        <end position="414"/>
    </location>
</feature>
<evidence type="ECO:0000256" key="1">
    <source>
        <dbReference type="SAM" id="Phobius"/>
    </source>
</evidence>
<keyword evidence="1" id="KW-0472">Membrane</keyword>
<keyword evidence="1" id="KW-0812">Transmembrane</keyword>
<gene>
    <name evidence="3" type="primary">traM</name>
    <name evidence="3" type="ORF">MYF79_24015</name>
</gene>
<sequence length="416" mass="43663">MENVAERKKKFFLMLPLFVIPFLTLLFYGLGGGKARSKNTPPATGLNASLPAAQLAEEGDLDKLAMYKLAEKEALHKQETAATDPYLFGDSSVAQTWPPAPAKPTATTLLPAADNPVTATAASEAQVEQRLALLQQLVTRTDTTQPVMPIPTAPPAAAYPPGDSLLLTTGMPAASLPPQSGDAQLDQLEGMLEKIIDIQHPELLQEKIKKASLQNTTAAFPVIADTQHSPVAELMTTTGTAGARTSVGSSASDGFYELETPTPEAVNNAVAAVVHESQVLVSGATIKLRLQQNAFVQGVLIPAGSFVYGSCQLQADRLQVNIPSIRYGSSIFSVSLQVYDGDGLPGIRIPGSVSRDAAKEGSQQAMQALAMGSLDPSLGAQAAAAGIETAKNLLGKKIRLIKVTVKADHPVLLVSN</sequence>
<dbReference type="InterPro" id="IPR055407">
    <property type="entry name" value="TraM_C"/>
</dbReference>
<evidence type="ECO:0000313" key="4">
    <source>
        <dbReference type="Proteomes" id="UP000830198"/>
    </source>
</evidence>
<dbReference type="InterPro" id="IPR022187">
    <property type="entry name" value="Conjug_transposon_TraM"/>
</dbReference>
<evidence type="ECO:0000313" key="3">
    <source>
        <dbReference type="EMBL" id="UPK68023.1"/>
    </source>
</evidence>
<reference evidence="3 4" key="1">
    <citation type="submission" date="2022-04" db="EMBL/GenBank/DDBJ databases">
        <title>The arsenic-methylating capacity of Chitinophaga filiformis YT5 during chitin decomposition.</title>
        <authorList>
            <person name="Chen G."/>
            <person name="Liang Y."/>
        </authorList>
    </citation>
    <scope>NUCLEOTIDE SEQUENCE [LARGE SCALE GENOMIC DNA]</scope>
    <source>
        <strain evidence="3 4">YT5</strain>
    </source>
</reference>
<dbReference type="EMBL" id="CP095855">
    <property type="protein sequence ID" value="UPK68023.1"/>
    <property type="molecule type" value="Genomic_DNA"/>
</dbReference>
<organism evidence="3 4">
    <name type="scientific">Chitinophaga filiformis</name>
    <name type="common">Myxococcus filiformis</name>
    <name type="synonym">Flexibacter filiformis</name>
    <dbReference type="NCBI Taxonomy" id="104663"/>
    <lineage>
        <taxon>Bacteria</taxon>
        <taxon>Pseudomonadati</taxon>
        <taxon>Bacteroidota</taxon>
        <taxon>Chitinophagia</taxon>
        <taxon>Chitinophagales</taxon>
        <taxon>Chitinophagaceae</taxon>
        <taxon>Chitinophaga</taxon>
    </lineage>
</organism>
<dbReference type="Proteomes" id="UP000830198">
    <property type="component" value="Chromosome"/>
</dbReference>
<dbReference type="Pfam" id="PF12508">
    <property type="entry name" value="Transposon_TraM"/>
    <property type="match status" value="1"/>
</dbReference>
<name>A0ABY4HX67_CHIFI</name>
<proteinExistence type="predicted"/>
<protein>
    <submittedName>
        <fullName evidence="3">Conjugative transposon protein TraM</fullName>
    </submittedName>
</protein>
<accession>A0ABY4HX67</accession>
<dbReference type="NCBIfam" id="TIGR03779">
    <property type="entry name" value="Bac_Flav_CT_M"/>
    <property type="match status" value="1"/>
</dbReference>